<proteinExistence type="predicted"/>
<dbReference type="AlphaFoldDB" id="A0A839DSI7"/>
<dbReference type="CDD" id="cd02440">
    <property type="entry name" value="AdoMet_MTases"/>
    <property type="match status" value="1"/>
</dbReference>
<protein>
    <submittedName>
        <fullName evidence="2">Precorrin-6B methylase 2</fullName>
    </submittedName>
</protein>
<sequence>MENSRNWARQLEQWRIPESVAENATDSPWVLPREVFTRRADRHITHPVGSTHELARRALDSPGSVLDIGAASGATSLPLVGRAEVTEVTAVDTDNELLTAFVRRAEALGVPARAVHGSWPESAEQAGTSDVVLAGNVTYNVADVDTFVTAMTERARSRVIVEMTPRHPLTELNPLWRRFHGVERPTGPSVDDFRGVLDELDIRPEVHHWSLPPEPEYANFADLVEVARRRLCLPPTARQDVDRALRDLGIDPEHPPDLGSSGRELVTLAWPGTARR</sequence>
<dbReference type="RefSeq" id="WP_182542581.1">
    <property type="nucleotide sequence ID" value="NZ_JACGWZ010000001.1"/>
</dbReference>
<reference evidence="2 3" key="1">
    <citation type="submission" date="2020-07" db="EMBL/GenBank/DDBJ databases">
        <title>Sequencing the genomes of 1000 actinobacteria strains.</title>
        <authorList>
            <person name="Klenk H.-P."/>
        </authorList>
    </citation>
    <scope>NUCLEOTIDE SEQUENCE [LARGE SCALE GENOMIC DNA]</scope>
    <source>
        <strain evidence="2 3">DSM 45975</strain>
    </source>
</reference>
<name>A0A839DSI7_9PSEU</name>
<keyword evidence="2" id="KW-0489">Methyltransferase</keyword>
<feature type="domain" description="Methyltransferase" evidence="1">
    <location>
        <begin position="65"/>
        <end position="151"/>
    </location>
</feature>
<comment type="caution">
    <text evidence="2">The sequence shown here is derived from an EMBL/GenBank/DDBJ whole genome shotgun (WGS) entry which is preliminary data.</text>
</comment>
<evidence type="ECO:0000259" key="1">
    <source>
        <dbReference type="Pfam" id="PF13649"/>
    </source>
</evidence>
<dbReference type="Gene3D" id="3.40.50.150">
    <property type="entry name" value="Vaccinia Virus protein VP39"/>
    <property type="match status" value="1"/>
</dbReference>
<dbReference type="InterPro" id="IPR041698">
    <property type="entry name" value="Methyltransf_25"/>
</dbReference>
<dbReference type="InterPro" id="IPR029063">
    <property type="entry name" value="SAM-dependent_MTases_sf"/>
</dbReference>
<dbReference type="GO" id="GO:0008168">
    <property type="term" value="F:methyltransferase activity"/>
    <property type="evidence" value="ECO:0007669"/>
    <property type="project" value="UniProtKB-KW"/>
</dbReference>
<dbReference type="EMBL" id="JACGWZ010000001">
    <property type="protein sequence ID" value="MBA8823236.1"/>
    <property type="molecule type" value="Genomic_DNA"/>
</dbReference>
<dbReference type="Pfam" id="PF13649">
    <property type="entry name" value="Methyltransf_25"/>
    <property type="match status" value="1"/>
</dbReference>
<organism evidence="2 3">
    <name type="scientific">Halosaccharopolyspora lacisalsi</name>
    <dbReference type="NCBI Taxonomy" id="1000566"/>
    <lineage>
        <taxon>Bacteria</taxon>
        <taxon>Bacillati</taxon>
        <taxon>Actinomycetota</taxon>
        <taxon>Actinomycetes</taxon>
        <taxon>Pseudonocardiales</taxon>
        <taxon>Pseudonocardiaceae</taxon>
        <taxon>Halosaccharopolyspora</taxon>
    </lineage>
</organism>
<accession>A0A839DSI7</accession>
<evidence type="ECO:0000313" key="3">
    <source>
        <dbReference type="Proteomes" id="UP000569329"/>
    </source>
</evidence>
<dbReference type="Proteomes" id="UP000569329">
    <property type="component" value="Unassembled WGS sequence"/>
</dbReference>
<evidence type="ECO:0000313" key="2">
    <source>
        <dbReference type="EMBL" id="MBA8823236.1"/>
    </source>
</evidence>
<dbReference type="GO" id="GO:0032259">
    <property type="term" value="P:methylation"/>
    <property type="evidence" value="ECO:0007669"/>
    <property type="project" value="UniProtKB-KW"/>
</dbReference>
<dbReference type="SUPFAM" id="SSF53335">
    <property type="entry name" value="S-adenosyl-L-methionine-dependent methyltransferases"/>
    <property type="match status" value="1"/>
</dbReference>
<gene>
    <name evidence="2" type="ORF">FHX42_000565</name>
</gene>
<keyword evidence="3" id="KW-1185">Reference proteome</keyword>
<keyword evidence="2" id="KW-0808">Transferase</keyword>